<evidence type="ECO:0000256" key="1">
    <source>
        <dbReference type="PROSITE-ProRule" id="PRU00169"/>
    </source>
</evidence>
<evidence type="ECO:0000259" key="2">
    <source>
        <dbReference type="PROSITE" id="PS50110"/>
    </source>
</evidence>
<keyword evidence="1" id="KW-0597">Phosphoprotein</keyword>
<dbReference type="RefSeq" id="WP_179241858.1">
    <property type="nucleotide sequence ID" value="NZ_CP058595.1"/>
</dbReference>
<feature type="modified residue" description="4-aspartylphosphate" evidence="1">
    <location>
        <position position="63"/>
    </location>
</feature>
<dbReference type="InterPro" id="IPR011006">
    <property type="entry name" value="CheY-like_superfamily"/>
</dbReference>
<gene>
    <name evidence="3" type="ORF">HYG79_09495</name>
</gene>
<proteinExistence type="predicted"/>
<dbReference type="KEGG" id="cagg:HYG79_09495"/>
<dbReference type="PROSITE" id="PS50110">
    <property type="entry name" value="RESPONSE_REGULATORY"/>
    <property type="match status" value="1"/>
</dbReference>
<dbReference type="PANTHER" id="PTHR44520:SF2">
    <property type="entry name" value="RESPONSE REGULATOR RCP1"/>
    <property type="match status" value="1"/>
</dbReference>
<dbReference type="Proteomes" id="UP000509302">
    <property type="component" value="Chromosome"/>
</dbReference>
<dbReference type="EMBL" id="CP058595">
    <property type="protein sequence ID" value="QLG45570.1"/>
    <property type="molecule type" value="Genomic_DNA"/>
</dbReference>
<dbReference type="SMART" id="SM00448">
    <property type="entry name" value="REC"/>
    <property type="match status" value="1"/>
</dbReference>
<dbReference type="AlphaFoldDB" id="A0A7H9AQ47"/>
<dbReference type="PANTHER" id="PTHR44520">
    <property type="entry name" value="RESPONSE REGULATOR RCP1-RELATED"/>
    <property type="match status" value="1"/>
</dbReference>
<name>A0A7H9AQ47_9FLAO</name>
<feature type="domain" description="Response regulatory" evidence="2">
    <location>
        <begin position="6"/>
        <end position="130"/>
    </location>
</feature>
<dbReference type="Pfam" id="PF00072">
    <property type="entry name" value="Response_reg"/>
    <property type="match status" value="1"/>
</dbReference>
<dbReference type="InterPro" id="IPR001789">
    <property type="entry name" value="Sig_transdc_resp-reg_receiver"/>
</dbReference>
<sequence>MGKFKTVCIIDDDEISVFGLKRYMSQVDFCENLLVFKDGEEALQELKKHILDNRALPDAIFVDLHMPMLDGWEFIEEFSRLQQNTILLKNIYILSSSVDKKNIEKAKKFGLEGNYLIKPITPEILKGFVS</sequence>
<evidence type="ECO:0000313" key="4">
    <source>
        <dbReference type="Proteomes" id="UP000509302"/>
    </source>
</evidence>
<accession>A0A7H9AQ47</accession>
<dbReference type="SUPFAM" id="SSF52172">
    <property type="entry name" value="CheY-like"/>
    <property type="match status" value="1"/>
</dbReference>
<organism evidence="3 4">
    <name type="scientific">Costertonia aggregata</name>
    <dbReference type="NCBI Taxonomy" id="343403"/>
    <lineage>
        <taxon>Bacteria</taxon>
        <taxon>Pseudomonadati</taxon>
        <taxon>Bacteroidota</taxon>
        <taxon>Flavobacteriia</taxon>
        <taxon>Flavobacteriales</taxon>
        <taxon>Flavobacteriaceae</taxon>
        <taxon>Costertonia</taxon>
    </lineage>
</organism>
<dbReference type="GO" id="GO:0000160">
    <property type="term" value="P:phosphorelay signal transduction system"/>
    <property type="evidence" value="ECO:0007669"/>
    <property type="project" value="InterPro"/>
</dbReference>
<reference evidence="3 4" key="1">
    <citation type="journal article" date="2006" name="Int. J. Syst. Evol. Microbiol.">
        <title>Costertonia aggregata gen. nov., sp. nov., a mesophilic marine bacterium of the family Flavobacteriaceae, isolated from a mature biofilm.</title>
        <authorList>
            <person name="Kwon K.K."/>
            <person name="Lee Y.K."/>
            <person name="Lee H.K."/>
        </authorList>
    </citation>
    <scope>NUCLEOTIDE SEQUENCE [LARGE SCALE GENOMIC DNA]</scope>
    <source>
        <strain evidence="3 4">KCCM 42265</strain>
    </source>
</reference>
<keyword evidence="4" id="KW-1185">Reference proteome</keyword>
<dbReference type="CDD" id="cd00156">
    <property type="entry name" value="REC"/>
    <property type="match status" value="1"/>
</dbReference>
<evidence type="ECO:0000313" key="3">
    <source>
        <dbReference type="EMBL" id="QLG45570.1"/>
    </source>
</evidence>
<dbReference type="Gene3D" id="3.40.50.2300">
    <property type="match status" value="1"/>
</dbReference>
<dbReference type="InterPro" id="IPR052893">
    <property type="entry name" value="TCS_response_regulator"/>
</dbReference>
<protein>
    <submittedName>
        <fullName evidence="3">Response regulator</fullName>
    </submittedName>
</protein>